<gene>
    <name evidence="2" type="ORF">ENP55_05720</name>
</gene>
<protein>
    <submittedName>
        <fullName evidence="2">DUF131 domain-containing protein</fullName>
    </submittedName>
</protein>
<accession>A0A7C2G1Q7</accession>
<keyword evidence="1" id="KW-0472">Membrane</keyword>
<keyword evidence="1" id="KW-1133">Transmembrane helix</keyword>
<evidence type="ECO:0000313" key="2">
    <source>
        <dbReference type="EMBL" id="HEF87767.1"/>
    </source>
</evidence>
<proteinExistence type="predicted"/>
<organism evidence="2">
    <name type="scientific">Thermosphaera aggregans</name>
    <dbReference type="NCBI Taxonomy" id="54254"/>
    <lineage>
        <taxon>Archaea</taxon>
        <taxon>Thermoproteota</taxon>
        <taxon>Thermoprotei</taxon>
        <taxon>Desulfurococcales</taxon>
        <taxon>Desulfurococcaceae</taxon>
        <taxon>Thermosphaera</taxon>
    </lineage>
</organism>
<reference evidence="2" key="1">
    <citation type="journal article" date="2020" name="mSystems">
        <title>Genome- and Community-Level Interaction Insights into Carbon Utilization and Element Cycling Functions of Hydrothermarchaeota in Hydrothermal Sediment.</title>
        <authorList>
            <person name="Zhou Z."/>
            <person name="Liu Y."/>
            <person name="Xu W."/>
            <person name="Pan J."/>
            <person name="Luo Z.H."/>
            <person name="Li M."/>
        </authorList>
    </citation>
    <scope>NUCLEOTIDE SEQUENCE [LARGE SCALE GENOMIC DNA]</scope>
    <source>
        <strain evidence="2">SpSt-23</strain>
    </source>
</reference>
<keyword evidence="1" id="KW-0812">Transmembrane</keyword>
<dbReference type="Pfam" id="PF01998">
    <property type="entry name" value="DUF131"/>
    <property type="match status" value="1"/>
</dbReference>
<dbReference type="InterPro" id="IPR002849">
    <property type="entry name" value="DUF131"/>
</dbReference>
<feature type="transmembrane region" description="Helical" evidence="1">
    <location>
        <begin position="38"/>
        <end position="61"/>
    </location>
</feature>
<name>A0A7C2G1Q7_9CREN</name>
<evidence type="ECO:0000256" key="1">
    <source>
        <dbReference type="SAM" id="Phobius"/>
    </source>
</evidence>
<dbReference type="EMBL" id="DSJT01000032">
    <property type="protein sequence ID" value="HEF87767.1"/>
    <property type="molecule type" value="Genomic_DNA"/>
</dbReference>
<dbReference type="NCBIfam" id="TIGR00304">
    <property type="entry name" value="TIGR00304 family membrane protein"/>
    <property type="match status" value="1"/>
</dbReference>
<sequence>MPHFLHTDYFASHFPKHPQESILGCLGIKACWGLGMTVLHLLLIGLAMIIAGILILVYSIIKEGGGRVEAGGLVMIGPIPILVASSRRIGLALLVITAAVLAALIVFTAGVAS</sequence>
<dbReference type="AlphaFoldDB" id="A0A7C2G1Q7"/>
<feature type="transmembrane region" description="Helical" evidence="1">
    <location>
        <begin position="91"/>
        <end position="112"/>
    </location>
</feature>
<comment type="caution">
    <text evidence="2">The sequence shown here is derived from an EMBL/GenBank/DDBJ whole genome shotgun (WGS) entry which is preliminary data.</text>
</comment>